<dbReference type="Proteomes" id="UP000231152">
    <property type="component" value="Unassembled WGS sequence"/>
</dbReference>
<dbReference type="PANTHER" id="PTHR33175:SF13">
    <property type="entry name" value="HISTONE-LIKE PROTEIN"/>
    <property type="match status" value="1"/>
</dbReference>
<evidence type="ECO:0000256" key="8">
    <source>
        <dbReference type="ARBA" id="ARBA00046140"/>
    </source>
</evidence>
<gene>
    <name evidence="10" type="ORF">COV04_03655</name>
</gene>
<dbReference type="CDD" id="cd00591">
    <property type="entry name" value="HU_IHF"/>
    <property type="match status" value="1"/>
</dbReference>
<dbReference type="AlphaFoldDB" id="A0A2M8LE06"/>
<dbReference type="SUPFAM" id="SSF47729">
    <property type="entry name" value="IHF-like DNA-binding proteins"/>
    <property type="match status" value="1"/>
</dbReference>
<organism evidence="10 11">
    <name type="scientific">Candidatus Uhrbacteria bacterium CG10_big_fil_rev_8_21_14_0_10_48_11</name>
    <dbReference type="NCBI Taxonomy" id="1975037"/>
    <lineage>
        <taxon>Bacteria</taxon>
        <taxon>Candidatus Uhriibacteriota</taxon>
    </lineage>
</organism>
<dbReference type="GO" id="GO:0006260">
    <property type="term" value="P:DNA replication"/>
    <property type="evidence" value="ECO:0007669"/>
    <property type="project" value="UniProtKB-KW"/>
</dbReference>
<comment type="subcellular location">
    <subcellularLocation>
        <location evidence="1">Virion</location>
    </subcellularLocation>
</comment>
<reference evidence="10 11" key="1">
    <citation type="submission" date="2017-09" db="EMBL/GenBank/DDBJ databases">
        <title>Depth-based differentiation of microbial function through sediment-hosted aquifers and enrichment of novel symbionts in the deep terrestrial subsurface.</title>
        <authorList>
            <person name="Probst A.J."/>
            <person name="Ladd B."/>
            <person name="Jarett J.K."/>
            <person name="Geller-Mcgrath D.E."/>
            <person name="Sieber C.M."/>
            <person name="Emerson J.B."/>
            <person name="Anantharaman K."/>
            <person name="Thomas B.C."/>
            <person name="Malmstrom R."/>
            <person name="Stieglmeier M."/>
            <person name="Klingl A."/>
            <person name="Woyke T."/>
            <person name="Ryan C.M."/>
            <person name="Banfield J.F."/>
        </authorList>
    </citation>
    <scope>NUCLEOTIDE SEQUENCE [LARGE SCALE GENOMIC DNA]</scope>
    <source>
        <strain evidence="10">CG10_big_fil_rev_8_21_14_0_10_48_11</strain>
    </source>
</reference>
<name>A0A2M8LE06_9BACT</name>
<dbReference type="PANTHER" id="PTHR33175">
    <property type="entry name" value="DNA-BINDING PROTEIN HU"/>
    <property type="match status" value="1"/>
</dbReference>
<evidence type="ECO:0000313" key="10">
    <source>
        <dbReference type="EMBL" id="PJE75668.1"/>
    </source>
</evidence>
<dbReference type="GO" id="GO:0003677">
    <property type="term" value="F:DNA binding"/>
    <property type="evidence" value="ECO:0007669"/>
    <property type="project" value="UniProtKB-KW"/>
</dbReference>
<keyword evidence="4" id="KW-0235">DNA replication</keyword>
<accession>A0A2M8LE06</accession>
<dbReference type="GO" id="GO:0030527">
    <property type="term" value="F:structural constituent of chromatin"/>
    <property type="evidence" value="ECO:0007669"/>
    <property type="project" value="InterPro"/>
</dbReference>
<keyword evidence="10" id="KW-0238">DNA-binding</keyword>
<proteinExistence type="inferred from homology"/>
<dbReference type="Gene3D" id="4.10.520.10">
    <property type="entry name" value="IHF-like DNA-binding proteins"/>
    <property type="match status" value="1"/>
</dbReference>
<evidence type="ECO:0000256" key="5">
    <source>
        <dbReference type="ARBA" id="ARBA00022921"/>
    </source>
</evidence>
<evidence type="ECO:0000256" key="6">
    <source>
        <dbReference type="ARBA" id="ARBA00033120"/>
    </source>
</evidence>
<comment type="similarity">
    <text evidence="9">Belongs to the bacterial histone-like protein family.</text>
</comment>
<keyword evidence="5" id="KW-0426">Late protein</keyword>
<evidence type="ECO:0000256" key="4">
    <source>
        <dbReference type="ARBA" id="ARBA00022705"/>
    </source>
</evidence>
<comment type="subunit">
    <text evidence="2">Homodimer.</text>
</comment>
<comment type="caution">
    <text evidence="10">The sequence shown here is derived from an EMBL/GenBank/DDBJ whole genome shotgun (WGS) entry which is preliminary data.</text>
</comment>
<comment type="function">
    <text evidence="8">DNA-binding protein that plays a critical role in nucleoid compaction, genome replication and DNA replication and transcription. Binds to both ssDNA and dsDNA with a binding site covering about 15 nucleotides. Displays DNA-supercoiling activity only when associated with the viral DNA topoisomerase 2.</text>
</comment>
<evidence type="ECO:0000256" key="9">
    <source>
        <dbReference type="RuleBase" id="RU003939"/>
    </source>
</evidence>
<dbReference type="EMBL" id="PFET01000012">
    <property type="protein sequence ID" value="PJE75668.1"/>
    <property type="molecule type" value="Genomic_DNA"/>
</dbReference>
<dbReference type="Pfam" id="PF00216">
    <property type="entry name" value="Bac_DNA_binding"/>
    <property type="match status" value="1"/>
</dbReference>
<evidence type="ECO:0000256" key="1">
    <source>
        <dbReference type="ARBA" id="ARBA00004328"/>
    </source>
</evidence>
<evidence type="ECO:0000256" key="7">
    <source>
        <dbReference type="ARBA" id="ARBA00033227"/>
    </source>
</evidence>
<protein>
    <recommendedName>
        <fullName evidence="3">Viral histone-like protein</fullName>
    </recommendedName>
    <alternativeName>
        <fullName evidence="7">DNA-binding protein pA104R</fullName>
    </alternativeName>
    <alternativeName>
        <fullName evidence="6">pA104R</fullName>
    </alternativeName>
</protein>
<dbReference type="SMART" id="SM00411">
    <property type="entry name" value="BHL"/>
    <property type="match status" value="1"/>
</dbReference>
<dbReference type="InterPro" id="IPR000119">
    <property type="entry name" value="Hist_DNA-bd"/>
</dbReference>
<dbReference type="InterPro" id="IPR010992">
    <property type="entry name" value="IHF-like_DNA-bd_dom_sf"/>
</dbReference>
<evidence type="ECO:0000256" key="2">
    <source>
        <dbReference type="ARBA" id="ARBA00011738"/>
    </source>
</evidence>
<evidence type="ECO:0000256" key="3">
    <source>
        <dbReference type="ARBA" id="ARBA00016145"/>
    </source>
</evidence>
<dbReference type="GO" id="GO:0005829">
    <property type="term" value="C:cytosol"/>
    <property type="evidence" value="ECO:0007669"/>
    <property type="project" value="TreeGrafter"/>
</dbReference>
<dbReference type="PRINTS" id="PR01727">
    <property type="entry name" value="DNABINDINGHU"/>
</dbReference>
<evidence type="ECO:0000313" key="11">
    <source>
        <dbReference type="Proteomes" id="UP000231152"/>
    </source>
</evidence>
<sequence>MAKMTKSQVLQALAEKTGMSKKEVVAFVEAYTDLAYREVKVNGEFLVPGIGKLVKVHRNARMGRNPATGEEIQIPAKTVVKFRVAKAAKDAVL</sequence>